<comment type="similarity">
    <text evidence="1">Belongs to the CpsD/CapB family.</text>
</comment>
<dbReference type="InterPro" id="IPR005702">
    <property type="entry name" value="Wzc-like_C"/>
</dbReference>
<gene>
    <name evidence="11" type="ORF">KME65_16905</name>
</gene>
<dbReference type="GO" id="GO:0005524">
    <property type="term" value="F:ATP binding"/>
    <property type="evidence" value="ECO:0007669"/>
    <property type="project" value="UniProtKB-KW"/>
</dbReference>
<evidence type="ECO:0000259" key="10">
    <source>
        <dbReference type="Pfam" id="PF13614"/>
    </source>
</evidence>
<dbReference type="InterPro" id="IPR027417">
    <property type="entry name" value="P-loop_NTPase"/>
</dbReference>
<protein>
    <recommendedName>
        <fullName evidence="2">non-specific protein-tyrosine kinase</fullName>
        <ecNumber evidence="2">2.7.10.2</ecNumber>
    </recommendedName>
</protein>
<evidence type="ECO:0000256" key="6">
    <source>
        <dbReference type="ARBA" id="ARBA00022840"/>
    </source>
</evidence>
<dbReference type="EMBL" id="JAHHGM010000019">
    <property type="protein sequence ID" value="MBT2990638.1"/>
    <property type="molecule type" value="Genomic_DNA"/>
</dbReference>
<dbReference type="PANTHER" id="PTHR32309">
    <property type="entry name" value="TYROSINE-PROTEIN KINASE"/>
    <property type="match status" value="1"/>
</dbReference>
<dbReference type="SUPFAM" id="SSF52540">
    <property type="entry name" value="P-loop containing nucleoside triphosphate hydrolases"/>
    <property type="match status" value="1"/>
</dbReference>
<dbReference type="AlphaFoldDB" id="A0A944MEZ7"/>
<dbReference type="EC" id="2.7.10.2" evidence="2"/>
<evidence type="ECO:0000313" key="12">
    <source>
        <dbReference type="Proteomes" id="UP000770889"/>
    </source>
</evidence>
<keyword evidence="5 11" id="KW-0418">Kinase</keyword>
<feature type="region of interest" description="Disordered" evidence="9">
    <location>
        <begin position="1"/>
        <end position="28"/>
    </location>
</feature>
<evidence type="ECO:0000313" key="11">
    <source>
        <dbReference type="EMBL" id="MBT2990638.1"/>
    </source>
</evidence>
<evidence type="ECO:0000256" key="7">
    <source>
        <dbReference type="ARBA" id="ARBA00023137"/>
    </source>
</evidence>
<comment type="catalytic activity">
    <reaction evidence="8">
        <text>L-tyrosyl-[protein] + ATP = O-phospho-L-tyrosyl-[protein] + ADP + H(+)</text>
        <dbReference type="Rhea" id="RHEA:10596"/>
        <dbReference type="Rhea" id="RHEA-COMP:10136"/>
        <dbReference type="Rhea" id="RHEA-COMP:20101"/>
        <dbReference type="ChEBI" id="CHEBI:15378"/>
        <dbReference type="ChEBI" id="CHEBI:30616"/>
        <dbReference type="ChEBI" id="CHEBI:46858"/>
        <dbReference type="ChEBI" id="CHEBI:61978"/>
        <dbReference type="ChEBI" id="CHEBI:456216"/>
        <dbReference type="EC" id="2.7.10.2"/>
    </reaction>
</comment>
<sequence>MEKLKKALDRAREQKNAAVTETRHKKTVSQSAESVDLTKITYTSTKSITIPAEFLREKRVFSGNKNDPIFDQYKVLRTHVLQSLKTNQWNSLAITSPNENCGKTLTSINLAVSIAREVNHSVLLVDMDLRRPSILPHFMDEKLPGISDYINEDKELSELLINPGLERLVILPGNEVIENSSEMLSSPRVVKLVEELKNRYPNRIVIFDMPPVLSCDDVIAFSPYIDAVMLVIEEGVTRRDELKRAYELTSKSNIVGVVLNKSKETYQAYGY</sequence>
<organism evidence="11 12">
    <name type="scientific">Candidatus Thiodiazotropha taylori</name>
    <dbReference type="NCBI Taxonomy" id="2792791"/>
    <lineage>
        <taxon>Bacteria</taxon>
        <taxon>Pseudomonadati</taxon>
        <taxon>Pseudomonadota</taxon>
        <taxon>Gammaproteobacteria</taxon>
        <taxon>Chromatiales</taxon>
        <taxon>Sedimenticolaceae</taxon>
        <taxon>Candidatus Thiodiazotropha</taxon>
    </lineage>
</organism>
<feature type="domain" description="AAA" evidence="10">
    <location>
        <begin position="101"/>
        <end position="220"/>
    </location>
</feature>
<feature type="compositionally biased region" description="Basic and acidic residues" evidence="9">
    <location>
        <begin position="1"/>
        <end position="15"/>
    </location>
</feature>
<dbReference type="NCBIfam" id="TIGR01007">
    <property type="entry name" value="eps_fam"/>
    <property type="match status" value="1"/>
</dbReference>
<dbReference type="Pfam" id="PF13614">
    <property type="entry name" value="AAA_31"/>
    <property type="match status" value="1"/>
</dbReference>
<keyword evidence="4" id="KW-0547">Nucleotide-binding</keyword>
<dbReference type="GO" id="GO:0005886">
    <property type="term" value="C:plasma membrane"/>
    <property type="evidence" value="ECO:0007669"/>
    <property type="project" value="TreeGrafter"/>
</dbReference>
<proteinExistence type="inferred from homology"/>
<comment type="caution">
    <text evidence="11">The sequence shown here is derived from an EMBL/GenBank/DDBJ whole genome shotgun (WGS) entry which is preliminary data.</text>
</comment>
<dbReference type="PANTHER" id="PTHR32309:SF13">
    <property type="entry name" value="FERRIC ENTEROBACTIN TRANSPORT PROTEIN FEPE"/>
    <property type="match status" value="1"/>
</dbReference>
<keyword evidence="6" id="KW-0067">ATP-binding</keyword>
<reference evidence="11 12" key="1">
    <citation type="submission" date="2021-05" db="EMBL/GenBank/DDBJ databases">
        <title>Genetic and Functional Diversity in Clade A Lucinid endosymbionts from the Bahamas.</title>
        <authorList>
            <person name="Giani N.M."/>
            <person name="Engel A.S."/>
            <person name="Campbell B.J."/>
        </authorList>
    </citation>
    <scope>NUCLEOTIDE SEQUENCE [LARGE SCALE GENOMIC DNA]</scope>
    <source>
        <strain evidence="11">LUC16012Gg_MoonRockCtena</strain>
    </source>
</reference>
<keyword evidence="3" id="KW-0808">Transferase</keyword>
<keyword evidence="7" id="KW-0829">Tyrosine-protein kinase</keyword>
<dbReference type="InterPro" id="IPR050445">
    <property type="entry name" value="Bact_polysacc_biosynth/exp"/>
</dbReference>
<evidence type="ECO:0000256" key="1">
    <source>
        <dbReference type="ARBA" id="ARBA00007316"/>
    </source>
</evidence>
<evidence type="ECO:0000256" key="9">
    <source>
        <dbReference type="SAM" id="MobiDB-lite"/>
    </source>
</evidence>
<evidence type="ECO:0000256" key="4">
    <source>
        <dbReference type="ARBA" id="ARBA00022741"/>
    </source>
</evidence>
<dbReference type="GO" id="GO:0004715">
    <property type="term" value="F:non-membrane spanning protein tyrosine kinase activity"/>
    <property type="evidence" value="ECO:0007669"/>
    <property type="project" value="UniProtKB-EC"/>
</dbReference>
<dbReference type="InterPro" id="IPR025669">
    <property type="entry name" value="AAA_dom"/>
</dbReference>
<dbReference type="Gene3D" id="3.40.50.300">
    <property type="entry name" value="P-loop containing nucleotide triphosphate hydrolases"/>
    <property type="match status" value="1"/>
</dbReference>
<evidence type="ECO:0000256" key="2">
    <source>
        <dbReference type="ARBA" id="ARBA00011903"/>
    </source>
</evidence>
<dbReference type="CDD" id="cd05387">
    <property type="entry name" value="BY-kinase"/>
    <property type="match status" value="1"/>
</dbReference>
<evidence type="ECO:0000256" key="5">
    <source>
        <dbReference type="ARBA" id="ARBA00022777"/>
    </source>
</evidence>
<accession>A0A944MEZ7</accession>
<name>A0A944MEZ7_9GAMM</name>
<dbReference type="Proteomes" id="UP000770889">
    <property type="component" value="Unassembled WGS sequence"/>
</dbReference>
<evidence type="ECO:0000256" key="3">
    <source>
        <dbReference type="ARBA" id="ARBA00022679"/>
    </source>
</evidence>
<evidence type="ECO:0000256" key="8">
    <source>
        <dbReference type="ARBA" id="ARBA00051245"/>
    </source>
</evidence>